<evidence type="ECO:0000313" key="2">
    <source>
        <dbReference type="Proteomes" id="UP001549086"/>
    </source>
</evidence>
<accession>A0ABV2HII8</accession>
<gene>
    <name evidence="1" type="ORF">ABID23_001388</name>
</gene>
<organism evidence="1 2">
    <name type="scientific">Bartonella silvatica</name>
    <dbReference type="NCBI Taxonomy" id="357760"/>
    <lineage>
        <taxon>Bacteria</taxon>
        <taxon>Pseudomonadati</taxon>
        <taxon>Pseudomonadota</taxon>
        <taxon>Alphaproteobacteria</taxon>
        <taxon>Hyphomicrobiales</taxon>
        <taxon>Bartonellaceae</taxon>
        <taxon>Bartonella</taxon>
    </lineage>
</organism>
<reference evidence="1 2" key="1">
    <citation type="submission" date="2024-06" db="EMBL/GenBank/DDBJ databases">
        <title>Genomic Encyclopedia of Type Strains, Phase IV (KMG-IV): sequencing the most valuable type-strain genomes for metagenomic binning, comparative biology and taxonomic classification.</title>
        <authorList>
            <person name="Goeker M."/>
        </authorList>
    </citation>
    <scope>NUCLEOTIDE SEQUENCE [LARGE SCALE GENOMIC DNA]</scope>
    <source>
        <strain evidence="1 2">DSM 23649</strain>
    </source>
</reference>
<dbReference type="EMBL" id="JBEPLI010000019">
    <property type="protein sequence ID" value="MET3590283.1"/>
    <property type="molecule type" value="Genomic_DNA"/>
</dbReference>
<keyword evidence="2" id="KW-1185">Reference proteome</keyword>
<name>A0ABV2HII8_9HYPH</name>
<dbReference type="Proteomes" id="UP001549086">
    <property type="component" value="Unassembled WGS sequence"/>
</dbReference>
<proteinExistence type="predicted"/>
<sequence>MASGQNLASSVTGDITNSQTGLIYAGSNGALKADGILLNDFGAIMAEGDLFFTNADGTGKSLSLVNKAGLIQAGSTPILTENSENVNIGFKKTEGSDRLSDEMSYHKEGGVFSSSKSEHNKIDAIEVVGSTISGGKGIVLESGNDSQIMGSMFMAVRKR</sequence>
<protein>
    <submittedName>
        <fullName evidence="1">Uncharacterized protein</fullName>
    </submittedName>
</protein>
<evidence type="ECO:0000313" key="1">
    <source>
        <dbReference type="EMBL" id="MET3590283.1"/>
    </source>
</evidence>
<comment type="caution">
    <text evidence="1">The sequence shown here is derived from an EMBL/GenBank/DDBJ whole genome shotgun (WGS) entry which is preliminary data.</text>
</comment>